<proteinExistence type="predicted"/>
<dbReference type="AlphaFoldDB" id="A0A4P6JNW8"/>
<dbReference type="Proteomes" id="UP000290365">
    <property type="component" value="Chromosome"/>
</dbReference>
<accession>A0A4P6JNW8</accession>
<gene>
    <name evidence="1" type="ORF">EPA93_13855</name>
</gene>
<dbReference type="EMBL" id="CP035758">
    <property type="protein sequence ID" value="QBD77029.1"/>
    <property type="molecule type" value="Genomic_DNA"/>
</dbReference>
<keyword evidence="2" id="KW-1185">Reference proteome</keyword>
<evidence type="ECO:0000313" key="1">
    <source>
        <dbReference type="EMBL" id="QBD77029.1"/>
    </source>
</evidence>
<dbReference type="RefSeq" id="WP_129888093.1">
    <property type="nucleotide sequence ID" value="NZ_CP035758.1"/>
</dbReference>
<sequence>MSEAFSSHPTPPIKVSLEPVYNALNSFALLTALQAFPAPSPWVAQTAKELTSEEHHTNRLIFEGLRDALIPVQEEPDFPSYLKHLAEQDPLALRNHVLERLCFRYARRGASHLAKAYQQRQM</sequence>
<dbReference type="KEGG" id="kbs:EPA93_13855"/>
<organism evidence="1 2">
    <name type="scientific">Ktedonosporobacter rubrisoli</name>
    <dbReference type="NCBI Taxonomy" id="2509675"/>
    <lineage>
        <taxon>Bacteria</taxon>
        <taxon>Bacillati</taxon>
        <taxon>Chloroflexota</taxon>
        <taxon>Ktedonobacteria</taxon>
        <taxon>Ktedonobacterales</taxon>
        <taxon>Ktedonosporobacteraceae</taxon>
        <taxon>Ktedonosporobacter</taxon>
    </lineage>
</organism>
<evidence type="ECO:0000313" key="2">
    <source>
        <dbReference type="Proteomes" id="UP000290365"/>
    </source>
</evidence>
<protein>
    <submittedName>
        <fullName evidence="1">Uncharacterized protein</fullName>
    </submittedName>
</protein>
<name>A0A4P6JNW8_KTERU</name>
<reference evidence="1 2" key="1">
    <citation type="submission" date="2019-01" db="EMBL/GenBank/DDBJ databases">
        <title>Ktedonosporobacter rubrisoli SCAWS-G2.</title>
        <authorList>
            <person name="Huang Y."/>
            <person name="Yan B."/>
        </authorList>
    </citation>
    <scope>NUCLEOTIDE SEQUENCE [LARGE SCALE GENOMIC DNA]</scope>
    <source>
        <strain evidence="1 2">SCAWS-G2</strain>
    </source>
</reference>